<keyword evidence="3 10" id="KW-0812">Transmembrane</keyword>
<evidence type="ECO:0000256" key="4">
    <source>
        <dbReference type="ARBA" id="ARBA00022824"/>
    </source>
</evidence>
<evidence type="ECO:0000313" key="12">
    <source>
        <dbReference type="Proteomes" id="UP001279734"/>
    </source>
</evidence>
<feature type="transmembrane region" description="Helical" evidence="10">
    <location>
        <begin position="283"/>
        <end position="303"/>
    </location>
</feature>
<sequence>MGFWSLLEVAAMPILEVLIVGGLGAFMATDYCKLLPADARRLLNKMAFLVFIPSLIFSSLAQSVTLQDIISWWFMPVNIGLTFLFGGLIGWIAVKLLKPEPYLEGLIIAICSSGNLGNLVVIIVPAMCLQEGSPFGNQDVCRLVGLSYASFSMALGGFYIWTYSYQLVRSTAIRYKALQAAEQAIKEPLLKGENQENGSIIDLLSESTEVDTESQSVLASSTHKKENETSWSKLLDLIIQVLEELRAPPTLAAVIGLIFGAITWLKMLIIGDNAPLHVIQDSITMLGAGAIPCVTLVLGGNLTQGFRTARLKMSVIIGVICVKYMLLPVIGVGVVKVAENLGFLPPDPLYRFVLMLQFTLPPAMNIGAMTQLFDVGQEECSVLFLWTYLVAAFALTGWSTVFMWIL</sequence>
<dbReference type="Pfam" id="PF03547">
    <property type="entry name" value="Mem_trans"/>
    <property type="match status" value="1"/>
</dbReference>
<keyword evidence="6 10" id="KW-0472">Membrane</keyword>
<feature type="transmembrane region" description="Helical" evidence="10">
    <location>
        <begin position="146"/>
        <end position="168"/>
    </location>
</feature>
<name>A0AAD3SQB9_NEPGR</name>
<dbReference type="PANTHER" id="PTHR31651:SF3">
    <property type="entry name" value="PROTEIN PIN-LIKES 7"/>
    <property type="match status" value="1"/>
</dbReference>
<evidence type="ECO:0000256" key="9">
    <source>
        <dbReference type="ARBA" id="ARBA00025752"/>
    </source>
</evidence>
<evidence type="ECO:0008006" key="13">
    <source>
        <dbReference type="Google" id="ProtNLM"/>
    </source>
</evidence>
<proteinExistence type="inferred from homology"/>
<feature type="transmembrane region" description="Helical" evidence="10">
    <location>
        <begin position="315"/>
        <end position="337"/>
    </location>
</feature>
<comment type="similarity">
    <text evidence="9">Belongs to the auxin efflux carrier (TC 2.A.69.2) family.</text>
</comment>
<gene>
    <name evidence="11" type="ORF">Nepgr_016776</name>
</gene>
<feature type="transmembrane region" description="Helical" evidence="10">
    <location>
        <begin position="70"/>
        <end position="94"/>
    </location>
</feature>
<keyword evidence="12" id="KW-1185">Reference proteome</keyword>
<reference evidence="11" key="1">
    <citation type="submission" date="2023-05" db="EMBL/GenBank/DDBJ databases">
        <title>Nepenthes gracilis genome sequencing.</title>
        <authorList>
            <person name="Fukushima K."/>
        </authorList>
    </citation>
    <scope>NUCLEOTIDE SEQUENCE</scope>
    <source>
        <strain evidence="11">SING2019-196</strain>
    </source>
</reference>
<evidence type="ECO:0000256" key="1">
    <source>
        <dbReference type="ARBA" id="ARBA00004477"/>
    </source>
</evidence>
<evidence type="ECO:0000256" key="8">
    <source>
        <dbReference type="ARBA" id="ARBA00025100"/>
    </source>
</evidence>
<comment type="subcellular location">
    <subcellularLocation>
        <location evidence="1">Endoplasmic reticulum membrane</location>
        <topology evidence="1">Multi-pass membrane protein</topology>
    </subcellularLocation>
</comment>
<dbReference type="InterPro" id="IPR004776">
    <property type="entry name" value="Mem_transp_PIN-like"/>
</dbReference>
<evidence type="ECO:0000256" key="7">
    <source>
        <dbReference type="ARBA" id="ARBA00023294"/>
    </source>
</evidence>
<dbReference type="GO" id="GO:0005789">
    <property type="term" value="C:endoplasmic reticulum membrane"/>
    <property type="evidence" value="ECO:0007669"/>
    <property type="project" value="UniProtKB-SubCell"/>
</dbReference>
<dbReference type="AlphaFoldDB" id="A0AAD3SQB9"/>
<feature type="transmembrane region" description="Helical" evidence="10">
    <location>
        <begin position="106"/>
        <end position="126"/>
    </location>
</feature>
<evidence type="ECO:0000256" key="3">
    <source>
        <dbReference type="ARBA" id="ARBA00022692"/>
    </source>
</evidence>
<evidence type="ECO:0000256" key="2">
    <source>
        <dbReference type="ARBA" id="ARBA00022448"/>
    </source>
</evidence>
<dbReference type="PANTHER" id="PTHR31651">
    <property type="match status" value="1"/>
</dbReference>
<feature type="transmembrane region" description="Helical" evidence="10">
    <location>
        <begin position="382"/>
        <end position="405"/>
    </location>
</feature>
<keyword evidence="7" id="KW-0927">Auxin signaling pathway</keyword>
<feature type="transmembrane region" description="Helical" evidence="10">
    <location>
        <begin position="46"/>
        <end position="64"/>
    </location>
</feature>
<protein>
    <recommendedName>
        <fullName evidence="13">Protein PIN-LIKES 7-like</fullName>
    </recommendedName>
</protein>
<dbReference type="InterPro" id="IPR045033">
    <property type="entry name" value="PILS1/3/4/5/7"/>
</dbReference>
<keyword evidence="2" id="KW-0813">Transport</keyword>
<feature type="transmembrane region" description="Helical" evidence="10">
    <location>
        <begin position="349"/>
        <end position="370"/>
    </location>
</feature>
<dbReference type="GO" id="GO:0009734">
    <property type="term" value="P:auxin-activated signaling pathway"/>
    <property type="evidence" value="ECO:0007669"/>
    <property type="project" value="UniProtKB-KW"/>
</dbReference>
<feature type="transmembrane region" description="Helical" evidence="10">
    <location>
        <begin position="6"/>
        <end position="26"/>
    </location>
</feature>
<organism evidence="11 12">
    <name type="scientific">Nepenthes gracilis</name>
    <name type="common">Slender pitcher plant</name>
    <dbReference type="NCBI Taxonomy" id="150966"/>
    <lineage>
        <taxon>Eukaryota</taxon>
        <taxon>Viridiplantae</taxon>
        <taxon>Streptophyta</taxon>
        <taxon>Embryophyta</taxon>
        <taxon>Tracheophyta</taxon>
        <taxon>Spermatophyta</taxon>
        <taxon>Magnoliopsida</taxon>
        <taxon>eudicotyledons</taxon>
        <taxon>Gunneridae</taxon>
        <taxon>Pentapetalae</taxon>
        <taxon>Caryophyllales</taxon>
        <taxon>Nepenthaceae</taxon>
        <taxon>Nepenthes</taxon>
    </lineage>
</organism>
<evidence type="ECO:0000256" key="5">
    <source>
        <dbReference type="ARBA" id="ARBA00022989"/>
    </source>
</evidence>
<dbReference type="Proteomes" id="UP001279734">
    <property type="component" value="Unassembled WGS sequence"/>
</dbReference>
<dbReference type="EMBL" id="BSYO01000014">
    <property type="protein sequence ID" value="GMH14935.1"/>
    <property type="molecule type" value="Genomic_DNA"/>
</dbReference>
<evidence type="ECO:0000313" key="11">
    <source>
        <dbReference type="EMBL" id="GMH14935.1"/>
    </source>
</evidence>
<keyword evidence="5 10" id="KW-1133">Transmembrane helix</keyword>
<dbReference type="GO" id="GO:0080162">
    <property type="term" value="P:endoplasmic reticulum to cytosol auxin transport"/>
    <property type="evidence" value="ECO:0007669"/>
    <property type="project" value="InterPro"/>
</dbReference>
<keyword evidence="4" id="KW-0256">Endoplasmic reticulum</keyword>
<evidence type="ECO:0000256" key="10">
    <source>
        <dbReference type="SAM" id="Phobius"/>
    </source>
</evidence>
<evidence type="ECO:0000256" key="6">
    <source>
        <dbReference type="ARBA" id="ARBA00023136"/>
    </source>
</evidence>
<comment type="caution">
    <text evidence="11">The sequence shown here is derived from an EMBL/GenBank/DDBJ whole genome shotgun (WGS) entry which is preliminary data.</text>
</comment>
<feature type="transmembrane region" description="Helical" evidence="10">
    <location>
        <begin position="251"/>
        <end position="271"/>
    </location>
</feature>
<comment type="function">
    <text evidence="8">Involved in cellular auxin homeostasis by regulating auxin metabolism. Regulates intracellular auxin accumulation at the endoplasmic reticulum and thus auxin availability for nuclear auxin signaling.</text>
</comment>
<accession>A0AAD3SQB9</accession>